<sequence length="74" mass="8219">MADHGARRRHHPGRPGRAVHHHCPPCGKAAFESRSDAKGFAKRAHPGDSLIAYRCPANDQFWHNGQPKRGDDES</sequence>
<organism evidence="2 3">
    <name type="scientific">Saccharothrix lopnurensis</name>
    <dbReference type="NCBI Taxonomy" id="1670621"/>
    <lineage>
        <taxon>Bacteria</taxon>
        <taxon>Bacillati</taxon>
        <taxon>Actinomycetota</taxon>
        <taxon>Actinomycetes</taxon>
        <taxon>Pseudonocardiales</taxon>
        <taxon>Pseudonocardiaceae</taxon>
        <taxon>Saccharothrix</taxon>
    </lineage>
</organism>
<protein>
    <submittedName>
        <fullName evidence="2">Uncharacterized protein</fullName>
    </submittedName>
</protein>
<gene>
    <name evidence="2" type="ORF">ACFP3R_16320</name>
</gene>
<name>A0ABW1P5N5_9PSEU</name>
<dbReference type="RefSeq" id="WP_380637047.1">
    <property type="nucleotide sequence ID" value="NZ_JBHSQO010000014.1"/>
</dbReference>
<feature type="region of interest" description="Disordered" evidence="1">
    <location>
        <begin position="1"/>
        <end position="22"/>
    </location>
</feature>
<dbReference type="Proteomes" id="UP001596220">
    <property type="component" value="Unassembled WGS sequence"/>
</dbReference>
<reference evidence="3" key="1">
    <citation type="journal article" date="2019" name="Int. J. Syst. Evol. Microbiol.">
        <title>The Global Catalogue of Microorganisms (GCM) 10K type strain sequencing project: providing services to taxonomists for standard genome sequencing and annotation.</title>
        <authorList>
            <consortium name="The Broad Institute Genomics Platform"/>
            <consortium name="The Broad Institute Genome Sequencing Center for Infectious Disease"/>
            <person name="Wu L."/>
            <person name="Ma J."/>
        </authorList>
    </citation>
    <scope>NUCLEOTIDE SEQUENCE [LARGE SCALE GENOMIC DNA]</scope>
    <source>
        <strain evidence="3">CGMCC 4.7246</strain>
    </source>
</reference>
<accession>A0ABW1P5N5</accession>
<comment type="caution">
    <text evidence="2">The sequence shown here is derived from an EMBL/GenBank/DDBJ whole genome shotgun (WGS) entry which is preliminary data.</text>
</comment>
<keyword evidence="3" id="KW-1185">Reference proteome</keyword>
<evidence type="ECO:0000256" key="1">
    <source>
        <dbReference type="SAM" id="MobiDB-lite"/>
    </source>
</evidence>
<evidence type="ECO:0000313" key="3">
    <source>
        <dbReference type="Proteomes" id="UP001596220"/>
    </source>
</evidence>
<dbReference type="EMBL" id="JBHSQO010000014">
    <property type="protein sequence ID" value="MFC6090846.1"/>
    <property type="molecule type" value="Genomic_DNA"/>
</dbReference>
<proteinExistence type="predicted"/>
<evidence type="ECO:0000313" key="2">
    <source>
        <dbReference type="EMBL" id="MFC6090846.1"/>
    </source>
</evidence>